<reference evidence="1" key="1">
    <citation type="submission" date="2020-11" db="EMBL/GenBank/DDBJ databases">
        <title>Gallibacterium anatis 1637, full genome, WGS.</title>
        <authorList>
            <person name="Laishevtcev A.I."/>
            <person name="Yakimova E.A."/>
            <person name="Petkovich D."/>
            <person name="Stepanova T.V."/>
            <person name="Kalendr R.S."/>
            <person name="Rubalsky E.O."/>
            <person name="Zulkarneev E.R."/>
            <person name="Aleshkin A.V."/>
        </authorList>
    </citation>
    <scope>NUCLEOTIDE SEQUENCE</scope>
    <source>
        <strain evidence="1">1637</strain>
    </source>
</reference>
<accession>A0A930UX19</accession>
<sequence length="53" mass="5636">MMLLQLVKNIRGYNNLIDGGAGNDTITLDGEILKDLGGKSEIRGGDGAMILFL</sequence>
<proteinExistence type="predicted"/>
<name>A0A930UX19_9PAST</name>
<evidence type="ECO:0000313" key="1">
    <source>
        <dbReference type="EMBL" id="MBF4102960.1"/>
    </source>
</evidence>
<gene>
    <name evidence="1" type="ORF">INT80_12410</name>
</gene>
<comment type="caution">
    <text evidence="1">The sequence shown here is derived from an EMBL/GenBank/DDBJ whole genome shotgun (WGS) entry which is preliminary data.</text>
</comment>
<protein>
    <submittedName>
        <fullName evidence="1">Uncharacterized protein</fullName>
    </submittedName>
</protein>
<dbReference type="AlphaFoldDB" id="A0A930UX19"/>
<organism evidence="1">
    <name type="scientific">Gallibacterium anatis</name>
    <dbReference type="NCBI Taxonomy" id="750"/>
    <lineage>
        <taxon>Bacteria</taxon>
        <taxon>Pseudomonadati</taxon>
        <taxon>Pseudomonadota</taxon>
        <taxon>Gammaproteobacteria</taxon>
        <taxon>Pasteurellales</taxon>
        <taxon>Pasteurellaceae</taxon>
        <taxon>Gallibacterium</taxon>
    </lineage>
</organism>
<dbReference type="EMBL" id="JADION010000041">
    <property type="protein sequence ID" value="MBF4102960.1"/>
    <property type="molecule type" value="Genomic_DNA"/>
</dbReference>